<dbReference type="EMBL" id="BAABGU010000005">
    <property type="protein sequence ID" value="GAA4565627.1"/>
    <property type="molecule type" value="Genomic_DNA"/>
</dbReference>
<name>A0ABP8SBW2_9ACTN</name>
<accession>A0ABP8SBW2</accession>
<dbReference type="Proteomes" id="UP001500307">
    <property type="component" value="Unassembled WGS sequence"/>
</dbReference>
<gene>
    <name evidence="1" type="ORF">GCM10023176_14170</name>
</gene>
<organism evidence="1 2">
    <name type="scientific">Micromonospora coerulea</name>
    <dbReference type="NCBI Taxonomy" id="47856"/>
    <lineage>
        <taxon>Bacteria</taxon>
        <taxon>Bacillati</taxon>
        <taxon>Actinomycetota</taxon>
        <taxon>Actinomycetes</taxon>
        <taxon>Micromonosporales</taxon>
        <taxon>Micromonosporaceae</taxon>
        <taxon>Micromonospora</taxon>
    </lineage>
</organism>
<evidence type="ECO:0000313" key="2">
    <source>
        <dbReference type="Proteomes" id="UP001500307"/>
    </source>
</evidence>
<keyword evidence="2" id="KW-1185">Reference proteome</keyword>
<evidence type="ECO:0000313" key="1">
    <source>
        <dbReference type="EMBL" id="GAA4565627.1"/>
    </source>
</evidence>
<sequence>MALNAARSLDEPVEIAGRRFSSGCNLDIDGLVPYPGGVELQPLVEQMAALPRPRAWSVYLRRALLPLPTADVALLDRTL</sequence>
<reference evidence="2" key="1">
    <citation type="journal article" date="2019" name="Int. J. Syst. Evol. Microbiol.">
        <title>The Global Catalogue of Microorganisms (GCM) 10K type strain sequencing project: providing services to taxonomists for standard genome sequencing and annotation.</title>
        <authorList>
            <consortium name="The Broad Institute Genomics Platform"/>
            <consortium name="The Broad Institute Genome Sequencing Center for Infectious Disease"/>
            <person name="Wu L."/>
            <person name="Ma J."/>
        </authorList>
    </citation>
    <scope>NUCLEOTIDE SEQUENCE [LARGE SCALE GENOMIC DNA]</scope>
    <source>
        <strain evidence="2">JCM 3175</strain>
    </source>
</reference>
<proteinExistence type="predicted"/>
<protein>
    <submittedName>
        <fullName evidence="1">Uncharacterized protein</fullName>
    </submittedName>
</protein>
<comment type="caution">
    <text evidence="1">The sequence shown here is derived from an EMBL/GenBank/DDBJ whole genome shotgun (WGS) entry which is preliminary data.</text>
</comment>